<keyword evidence="4" id="KW-1185">Reference proteome</keyword>
<accession>A0A4R3HTN6</accession>
<evidence type="ECO:0000259" key="2">
    <source>
        <dbReference type="Pfam" id="PF22150"/>
    </source>
</evidence>
<feature type="transmembrane region" description="Helical" evidence="1">
    <location>
        <begin position="20"/>
        <end position="44"/>
    </location>
</feature>
<keyword evidence="1" id="KW-1133">Transmembrane helix</keyword>
<evidence type="ECO:0000256" key="1">
    <source>
        <dbReference type="SAM" id="Phobius"/>
    </source>
</evidence>
<dbReference type="AlphaFoldDB" id="A0A4R3HTN6"/>
<dbReference type="InterPro" id="IPR013362">
    <property type="entry name" value="Pilus_4_PilV"/>
</dbReference>
<name>A0A4R3HTN6_9GAMM</name>
<dbReference type="InterPro" id="IPR012902">
    <property type="entry name" value="N_methyl_site"/>
</dbReference>
<gene>
    <name evidence="3" type="ORF">BCF53_12425</name>
</gene>
<sequence>MNKYFLNLPRASVQSGATMIEVLVSILIFSVGLLGIATTQTMGLTTTQSAMHRSYAAQLSYELIDIVRSNPEEAENAFFSAISIDTDSTASFTATNACDTTASACTTTEMANMQMSAWETRLGNVLTGSRATLTSSDEVNFQLIIKWPDFRTNQDRIDASIDVDGDSVDDGDDAILFTDFRI</sequence>
<dbReference type="Pfam" id="PF22150">
    <property type="entry name" value="Tt1218-like"/>
    <property type="match status" value="1"/>
</dbReference>
<feature type="domain" description="Type IV pilin Tt1218-like" evidence="2">
    <location>
        <begin position="40"/>
        <end position="113"/>
    </location>
</feature>
<dbReference type="EMBL" id="SLZR01000024">
    <property type="protein sequence ID" value="TCS36442.1"/>
    <property type="molecule type" value="Genomic_DNA"/>
</dbReference>
<proteinExistence type="predicted"/>
<keyword evidence="1" id="KW-0812">Transmembrane</keyword>
<comment type="caution">
    <text evidence="3">The sequence shown here is derived from an EMBL/GenBank/DDBJ whole genome shotgun (WGS) entry which is preliminary data.</text>
</comment>
<dbReference type="OrthoDB" id="6194160at2"/>
<dbReference type="InterPro" id="IPR054402">
    <property type="entry name" value="Tt1218-like_dom"/>
</dbReference>
<protein>
    <submittedName>
        <fullName evidence="3">Type IV pilus assembly protein PilV</fullName>
    </submittedName>
</protein>
<keyword evidence="1" id="KW-0472">Membrane</keyword>
<dbReference type="Pfam" id="PF07963">
    <property type="entry name" value="N_methyl"/>
    <property type="match status" value="1"/>
</dbReference>
<dbReference type="Proteomes" id="UP000295793">
    <property type="component" value="Unassembled WGS sequence"/>
</dbReference>
<dbReference type="RefSeq" id="WP_132703817.1">
    <property type="nucleotide sequence ID" value="NZ_SLZR01000024.1"/>
</dbReference>
<evidence type="ECO:0000313" key="4">
    <source>
        <dbReference type="Proteomes" id="UP000295793"/>
    </source>
</evidence>
<dbReference type="NCBIfam" id="TIGR02523">
    <property type="entry name" value="type_IV_pilV"/>
    <property type="match status" value="1"/>
</dbReference>
<evidence type="ECO:0000313" key="3">
    <source>
        <dbReference type="EMBL" id="TCS36442.1"/>
    </source>
</evidence>
<reference evidence="3 4" key="1">
    <citation type="submission" date="2019-03" db="EMBL/GenBank/DDBJ databases">
        <title>Genomic Encyclopedia of Archaeal and Bacterial Type Strains, Phase II (KMG-II): from individual species to whole genera.</title>
        <authorList>
            <person name="Goeker M."/>
        </authorList>
    </citation>
    <scope>NUCLEOTIDE SEQUENCE [LARGE SCALE GENOMIC DNA]</scope>
    <source>
        <strain evidence="3 4">DSM 15388</strain>
    </source>
</reference>
<organism evidence="3 4">
    <name type="scientific">Reinekea marinisedimentorum</name>
    <dbReference type="NCBI Taxonomy" id="230495"/>
    <lineage>
        <taxon>Bacteria</taxon>
        <taxon>Pseudomonadati</taxon>
        <taxon>Pseudomonadota</taxon>
        <taxon>Gammaproteobacteria</taxon>
        <taxon>Oceanospirillales</taxon>
        <taxon>Saccharospirillaceae</taxon>
        <taxon>Reinekea</taxon>
    </lineage>
</organism>